<evidence type="ECO:0000256" key="5">
    <source>
        <dbReference type="ARBA" id="ARBA00023004"/>
    </source>
</evidence>
<evidence type="ECO:0000256" key="1">
    <source>
        <dbReference type="ARBA" id="ARBA00001966"/>
    </source>
</evidence>
<reference evidence="9 10" key="1">
    <citation type="journal article" date="2016" name="Nat. Commun.">
        <title>Thousands of microbial genomes shed light on interconnected biogeochemical processes in an aquifer system.</title>
        <authorList>
            <person name="Anantharaman K."/>
            <person name="Brown C.T."/>
            <person name="Hug L.A."/>
            <person name="Sharon I."/>
            <person name="Castelle C.J."/>
            <person name="Probst A.J."/>
            <person name="Thomas B.C."/>
            <person name="Singh A."/>
            <person name="Wilkins M.J."/>
            <person name="Karaoz U."/>
            <person name="Brodie E.L."/>
            <person name="Williams K.H."/>
            <person name="Hubbard S.S."/>
            <person name="Banfield J.F."/>
        </authorList>
    </citation>
    <scope>NUCLEOTIDE SEQUENCE [LARGE SCALE GENOMIC DNA]</scope>
</reference>
<comment type="caution">
    <text evidence="9">The sequence shown here is derived from an EMBL/GenBank/DDBJ whole genome shotgun (WGS) entry which is preliminary data.</text>
</comment>
<dbReference type="SFLD" id="SFLDG01067">
    <property type="entry name" value="SPASM/twitch_domain_containing"/>
    <property type="match status" value="1"/>
</dbReference>
<organism evidence="9 10">
    <name type="scientific">Candidatus Curtissbacteria bacterium RIFCSPHIGHO2_12_FULL_38_9b</name>
    <dbReference type="NCBI Taxonomy" id="1797720"/>
    <lineage>
        <taxon>Bacteria</taxon>
        <taxon>Candidatus Curtissiibacteriota</taxon>
    </lineage>
</organism>
<keyword evidence="3" id="KW-0949">S-adenosyl-L-methionine</keyword>
<keyword evidence="5" id="KW-0408">Iron</keyword>
<name>A0A1F5GVH8_9BACT</name>
<evidence type="ECO:0000313" key="9">
    <source>
        <dbReference type="EMBL" id="OGD95824.1"/>
    </source>
</evidence>
<dbReference type="EMBL" id="MFBJ01000044">
    <property type="protein sequence ID" value="OGD95824.1"/>
    <property type="molecule type" value="Genomic_DNA"/>
</dbReference>
<protein>
    <recommendedName>
        <fullName evidence="11">Radical SAM core domain-containing protein</fullName>
    </recommendedName>
</protein>
<proteinExistence type="predicted"/>
<evidence type="ECO:0000256" key="4">
    <source>
        <dbReference type="ARBA" id="ARBA00022723"/>
    </source>
</evidence>
<keyword evidence="6" id="KW-0411">Iron-sulfur</keyword>
<dbReference type="CDD" id="cd01335">
    <property type="entry name" value="Radical_SAM"/>
    <property type="match status" value="1"/>
</dbReference>
<keyword evidence="4" id="KW-0479">Metal-binding</keyword>
<dbReference type="Pfam" id="PF04055">
    <property type="entry name" value="Radical_SAM"/>
    <property type="match status" value="1"/>
</dbReference>
<evidence type="ECO:0000256" key="3">
    <source>
        <dbReference type="ARBA" id="ARBA00022691"/>
    </source>
</evidence>
<dbReference type="Gene3D" id="3.20.20.70">
    <property type="entry name" value="Aldolase class I"/>
    <property type="match status" value="1"/>
</dbReference>
<dbReference type="SFLD" id="SFLDG01387">
    <property type="entry name" value="BtrN-like_SPASM_domain_contain"/>
    <property type="match status" value="1"/>
</dbReference>
<dbReference type="InterPro" id="IPR007197">
    <property type="entry name" value="rSAM"/>
</dbReference>
<dbReference type="PANTHER" id="PTHR11228">
    <property type="entry name" value="RADICAL SAM DOMAIN PROTEIN"/>
    <property type="match status" value="1"/>
</dbReference>
<feature type="domain" description="Radical SAM core" evidence="7">
    <location>
        <begin position="77"/>
        <end position="213"/>
    </location>
</feature>
<evidence type="ECO:0000256" key="6">
    <source>
        <dbReference type="ARBA" id="ARBA00023014"/>
    </source>
</evidence>
<evidence type="ECO:0000256" key="2">
    <source>
        <dbReference type="ARBA" id="ARBA00022485"/>
    </source>
</evidence>
<dbReference type="InterPro" id="IPR023885">
    <property type="entry name" value="4Fe4S-binding_SPASM_dom"/>
</dbReference>
<dbReference type="InterPro" id="IPR058240">
    <property type="entry name" value="rSAM_sf"/>
</dbReference>
<dbReference type="PANTHER" id="PTHR11228:SF35">
    <property type="entry name" value="MOLYBDENUM COFACTOR BIOSYNTHESIS PROTEIN A-RELATED"/>
    <property type="match status" value="1"/>
</dbReference>
<evidence type="ECO:0000313" key="10">
    <source>
        <dbReference type="Proteomes" id="UP000176666"/>
    </source>
</evidence>
<dbReference type="GO" id="GO:0046872">
    <property type="term" value="F:metal ion binding"/>
    <property type="evidence" value="ECO:0007669"/>
    <property type="project" value="UniProtKB-KW"/>
</dbReference>
<accession>A0A1F5GVH8</accession>
<evidence type="ECO:0000259" key="7">
    <source>
        <dbReference type="Pfam" id="PF04055"/>
    </source>
</evidence>
<dbReference type="InterPro" id="IPR050377">
    <property type="entry name" value="Radical_SAM_PqqE_MftC-like"/>
</dbReference>
<keyword evidence="2" id="KW-0004">4Fe-4S</keyword>
<gene>
    <name evidence="9" type="ORF">A3F02_01665</name>
</gene>
<dbReference type="Proteomes" id="UP000176666">
    <property type="component" value="Unassembled WGS sequence"/>
</dbReference>
<dbReference type="InterPro" id="IPR013785">
    <property type="entry name" value="Aldolase_TIM"/>
</dbReference>
<dbReference type="GO" id="GO:0051536">
    <property type="term" value="F:iron-sulfur cluster binding"/>
    <property type="evidence" value="ECO:0007669"/>
    <property type="project" value="UniProtKB-KW"/>
</dbReference>
<dbReference type="Pfam" id="PF13186">
    <property type="entry name" value="SPASM"/>
    <property type="match status" value="1"/>
</dbReference>
<evidence type="ECO:0000259" key="8">
    <source>
        <dbReference type="Pfam" id="PF13186"/>
    </source>
</evidence>
<dbReference type="InterPro" id="IPR034391">
    <property type="entry name" value="AdoMet-like_SPASM_containing"/>
</dbReference>
<sequence length="374" mass="44164">MYFLRIPAKIFKIGKPHHYQMKLNLKRWYPPFKDRSVVFLNILKQGQVTKAKNYALATYSMIRRPDVVKNYPILLVVEPGNVCNLSCALCTTGQRDPTRNKMMLEFKNFKKLMDQVGKYAIHLDLYNWGEPFINLHIFKMIKYAKKFKIKVEISSNLNFYNEKIGRQVIKSGLDTLICSIHGGSQKTYEKYMVGGNFEKAVTNLKNLIELKKKMGSQTPKLRWRFVVFRHNEHEVEKTRKFAQSLDVEFEDLPMKMSLGSDVPTVKREIWEKRDWIPKNPKYNIYDVEKRERKDKDLDCFWPWEMISIGAHGAVQPCCVFYAQKFDFGNVFQEPFKSVWNNRYYQISRKILREKIRNNMETVCGPCLASGFLPM</sequence>
<comment type="cofactor">
    <cofactor evidence="1">
        <name>[4Fe-4S] cluster</name>
        <dbReference type="ChEBI" id="CHEBI:49883"/>
    </cofactor>
</comment>
<evidence type="ECO:0008006" key="11">
    <source>
        <dbReference type="Google" id="ProtNLM"/>
    </source>
</evidence>
<dbReference type="CDD" id="cd21109">
    <property type="entry name" value="SPASM"/>
    <property type="match status" value="1"/>
</dbReference>
<dbReference type="GO" id="GO:0003824">
    <property type="term" value="F:catalytic activity"/>
    <property type="evidence" value="ECO:0007669"/>
    <property type="project" value="InterPro"/>
</dbReference>
<feature type="domain" description="4Fe4S-binding SPASM" evidence="8">
    <location>
        <begin position="299"/>
        <end position="366"/>
    </location>
</feature>
<dbReference type="AlphaFoldDB" id="A0A1F5GVH8"/>
<dbReference type="SFLD" id="SFLDS00029">
    <property type="entry name" value="Radical_SAM"/>
    <property type="match status" value="1"/>
</dbReference>
<dbReference type="SUPFAM" id="SSF102114">
    <property type="entry name" value="Radical SAM enzymes"/>
    <property type="match status" value="1"/>
</dbReference>